<dbReference type="GeneID" id="43653149"/>
<dbReference type="AlphaFoldDB" id="A0A5N6ZP63"/>
<dbReference type="OrthoDB" id="10421980at2759"/>
<organism evidence="1 2">
    <name type="scientific">Aspergillus caelatus</name>
    <dbReference type="NCBI Taxonomy" id="61420"/>
    <lineage>
        <taxon>Eukaryota</taxon>
        <taxon>Fungi</taxon>
        <taxon>Dikarya</taxon>
        <taxon>Ascomycota</taxon>
        <taxon>Pezizomycotina</taxon>
        <taxon>Eurotiomycetes</taxon>
        <taxon>Eurotiomycetidae</taxon>
        <taxon>Eurotiales</taxon>
        <taxon>Aspergillaceae</taxon>
        <taxon>Aspergillus</taxon>
        <taxon>Aspergillus subgen. Circumdati</taxon>
    </lineage>
</organism>
<accession>A0A5N6ZP63</accession>
<dbReference type="RefSeq" id="XP_031922488.1">
    <property type="nucleotide sequence ID" value="XM_032068703.1"/>
</dbReference>
<sequence>MRMYGLLLICRYFVSCLLGWAYVLSWGMSIVCSIRSSLSEFMVELSRNAGGFQSMVFRVLIPGRLRDWVSHAPFSLNFLGS</sequence>
<dbReference type="Proteomes" id="UP000326268">
    <property type="component" value="Unassembled WGS sequence"/>
</dbReference>
<protein>
    <submittedName>
        <fullName evidence="1">Uncharacterized protein</fullName>
    </submittedName>
</protein>
<proteinExistence type="predicted"/>
<dbReference type="EMBL" id="ML737827">
    <property type="protein sequence ID" value="KAE8359407.1"/>
    <property type="molecule type" value="Genomic_DNA"/>
</dbReference>
<evidence type="ECO:0000313" key="2">
    <source>
        <dbReference type="Proteomes" id="UP000326268"/>
    </source>
</evidence>
<name>A0A5N6ZP63_9EURO</name>
<reference evidence="1 2" key="1">
    <citation type="submission" date="2019-04" db="EMBL/GenBank/DDBJ databases">
        <title>Friends and foes A comparative genomics studyof 23 Aspergillus species from section Flavi.</title>
        <authorList>
            <consortium name="DOE Joint Genome Institute"/>
            <person name="Kjaerbolling I."/>
            <person name="Vesth T."/>
            <person name="Frisvad J.C."/>
            <person name="Nybo J.L."/>
            <person name="Theobald S."/>
            <person name="Kildgaard S."/>
            <person name="Isbrandt T."/>
            <person name="Kuo A."/>
            <person name="Sato A."/>
            <person name="Lyhne E.K."/>
            <person name="Kogle M.E."/>
            <person name="Wiebenga A."/>
            <person name="Kun R.S."/>
            <person name="Lubbers R.J."/>
            <person name="Makela M.R."/>
            <person name="Barry K."/>
            <person name="Chovatia M."/>
            <person name="Clum A."/>
            <person name="Daum C."/>
            <person name="Haridas S."/>
            <person name="He G."/>
            <person name="LaButti K."/>
            <person name="Lipzen A."/>
            <person name="Mondo S."/>
            <person name="Riley R."/>
            <person name="Salamov A."/>
            <person name="Simmons B.A."/>
            <person name="Magnuson J.K."/>
            <person name="Henrissat B."/>
            <person name="Mortensen U.H."/>
            <person name="Larsen T.O."/>
            <person name="Devries R.P."/>
            <person name="Grigoriev I.V."/>
            <person name="Machida M."/>
            <person name="Baker S.E."/>
            <person name="Andersen M.R."/>
        </authorList>
    </citation>
    <scope>NUCLEOTIDE SEQUENCE [LARGE SCALE GENOMIC DNA]</scope>
    <source>
        <strain evidence="1 2">CBS 763.97</strain>
    </source>
</reference>
<keyword evidence="2" id="KW-1185">Reference proteome</keyword>
<evidence type="ECO:0000313" key="1">
    <source>
        <dbReference type="EMBL" id="KAE8359407.1"/>
    </source>
</evidence>
<gene>
    <name evidence="1" type="ORF">BDV27DRAFT_136171</name>
</gene>